<comment type="pathway">
    <text evidence="2">Glycan metabolism; N-glycan metabolism.</text>
</comment>
<evidence type="ECO:0000313" key="14">
    <source>
        <dbReference type="EMBL" id="KAL1124579.1"/>
    </source>
</evidence>
<dbReference type="FunFam" id="2.60.40.1180:FF:000023">
    <property type="entry name" value="neutral alpha-glucosidase AB isoform X2"/>
    <property type="match status" value="1"/>
</dbReference>
<evidence type="ECO:0000259" key="13">
    <source>
        <dbReference type="Pfam" id="PF21365"/>
    </source>
</evidence>
<name>A0ABD0YD26_9HEMI</name>
<evidence type="ECO:0000313" key="15">
    <source>
        <dbReference type="Proteomes" id="UP001558652"/>
    </source>
</evidence>
<evidence type="ECO:0000256" key="9">
    <source>
        <dbReference type="ARBA" id="ARBA00042895"/>
    </source>
</evidence>
<dbReference type="InterPro" id="IPR011013">
    <property type="entry name" value="Gal_mutarotase_sf_dom"/>
</dbReference>
<evidence type="ECO:0000256" key="10">
    <source>
        <dbReference type="RuleBase" id="RU361185"/>
    </source>
</evidence>
<comment type="subcellular location">
    <subcellularLocation>
        <location evidence="1">Endoplasmic reticulum</location>
    </subcellularLocation>
</comment>
<gene>
    <name evidence="14" type="ORF">AAG570_001203</name>
</gene>
<keyword evidence="5 10" id="KW-0378">Hydrolase</keyword>
<dbReference type="InterPro" id="IPR025887">
    <property type="entry name" value="Glyco_hydro_31_N_dom"/>
</dbReference>
<evidence type="ECO:0000256" key="5">
    <source>
        <dbReference type="ARBA" id="ARBA00022801"/>
    </source>
</evidence>
<dbReference type="InterPro" id="IPR048395">
    <property type="entry name" value="Glyco_hydro_31_C"/>
</dbReference>
<dbReference type="InterPro" id="IPR013780">
    <property type="entry name" value="Glyco_hydro_b"/>
</dbReference>
<dbReference type="AlphaFoldDB" id="A0ABD0YD26"/>
<dbReference type="Proteomes" id="UP001558652">
    <property type="component" value="Unassembled WGS sequence"/>
</dbReference>
<dbReference type="Gene3D" id="2.60.40.1180">
    <property type="entry name" value="Golgi alpha-mannosidase II"/>
    <property type="match status" value="2"/>
</dbReference>
<dbReference type="SUPFAM" id="SSF74650">
    <property type="entry name" value="Galactose mutarotase-like"/>
    <property type="match status" value="1"/>
</dbReference>
<dbReference type="CDD" id="cd06603">
    <property type="entry name" value="GH31_GANC_GANAB_alpha"/>
    <property type="match status" value="1"/>
</dbReference>
<dbReference type="GO" id="GO:0005783">
    <property type="term" value="C:endoplasmic reticulum"/>
    <property type="evidence" value="ECO:0007669"/>
    <property type="project" value="UniProtKB-SubCell"/>
</dbReference>
<feature type="domain" description="Glycoside hydrolase family 31 N-terminal" evidence="12">
    <location>
        <begin position="37"/>
        <end position="257"/>
    </location>
</feature>
<dbReference type="EMBL" id="JBFDAA010000010">
    <property type="protein sequence ID" value="KAL1124579.1"/>
    <property type="molecule type" value="Genomic_DNA"/>
</dbReference>
<protein>
    <recommendedName>
        <fullName evidence="9">Glucosidase II subunit alpha</fullName>
    </recommendedName>
</protein>
<dbReference type="Pfam" id="PF01055">
    <property type="entry name" value="Glyco_hydro_31_2nd"/>
    <property type="match status" value="1"/>
</dbReference>
<dbReference type="PANTHER" id="PTHR22762:SF54">
    <property type="entry name" value="BCDNA.GH04962"/>
    <property type="match status" value="1"/>
</dbReference>
<dbReference type="Pfam" id="PF13802">
    <property type="entry name" value="Gal_mutarotas_2"/>
    <property type="match status" value="1"/>
</dbReference>
<evidence type="ECO:0000256" key="8">
    <source>
        <dbReference type="ARBA" id="ARBA00023295"/>
    </source>
</evidence>
<dbReference type="PROSITE" id="PS00129">
    <property type="entry name" value="GLYCOSYL_HYDROL_F31_1"/>
    <property type="match status" value="1"/>
</dbReference>
<comment type="similarity">
    <text evidence="3 10">Belongs to the glycosyl hydrolase 31 family.</text>
</comment>
<dbReference type="InterPro" id="IPR000322">
    <property type="entry name" value="Glyco_hydro_31_TIM"/>
</dbReference>
<dbReference type="GO" id="GO:0090599">
    <property type="term" value="F:alpha-glucosidase activity"/>
    <property type="evidence" value="ECO:0007669"/>
    <property type="project" value="UniProtKB-ARBA"/>
</dbReference>
<dbReference type="Gene3D" id="2.60.40.1760">
    <property type="entry name" value="glycosyl hydrolase (family 31)"/>
    <property type="match status" value="1"/>
</dbReference>
<keyword evidence="8 10" id="KW-0326">Glycosidase</keyword>
<evidence type="ECO:0000259" key="11">
    <source>
        <dbReference type="Pfam" id="PF01055"/>
    </source>
</evidence>
<dbReference type="InterPro" id="IPR030458">
    <property type="entry name" value="Glyco_hydro_31_AS"/>
</dbReference>
<evidence type="ECO:0000256" key="2">
    <source>
        <dbReference type="ARBA" id="ARBA00004833"/>
    </source>
</evidence>
<dbReference type="Gene3D" id="3.20.20.80">
    <property type="entry name" value="Glycosidases"/>
    <property type="match status" value="2"/>
</dbReference>
<keyword evidence="6" id="KW-0256">Endoplasmic reticulum</keyword>
<reference evidence="14 15" key="1">
    <citation type="submission" date="2024-07" db="EMBL/GenBank/DDBJ databases">
        <title>Chromosome-level genome assembly of the water stick insect Ranatra chinensis (Heteroptera: Nepidae).</title>
        <authorList>
            <person name="Liu X."/>
        </authorList>
    </citation>
    <scope>NUCLEOTIDE SEQUENCE [LARGE SCALE GENOMIC DNA]</scope>
    <source>
        <strain evidence="14">Cailab_2021Rc</strain>
        <tissue evidence="14">Muscle</tissue>
    </source>
</reference>
<feature type="domain" description="Glycoside hydrolase family 31 TIM barrel" evidence="11">
    <location>
        <begin position="317"/>
        <end position="649"/>
    </location>
</feature>
<keyword evidence="15" id="KW-1185">Reference proteome</keyword>
<evidence type="ECO:0000256" key="6">
    <source>
        <dbReference type="ARBA" id="ARBA00022824"/>
    </source>
</evidence>
<comment type="caution">
    <text evidence="14">The sequence shown here is derived from an EMBL/GenBank/DDBJ whole genome shotgun (WGS) entry which is preliminary data.</text>
</comment>
<sequence>MEPGKSAYELDLDTLLVEERSLKCQLVNTDNGVKFILTLVPLKDGTVRLRVEEESPMRQRFTPPYVLNGEPVPDRLKLISKSDKNVLVAYGSYVIDLEAVPFKIDISSGESHLITANARGLFRFEHTRPKPGCLHVFFGNKGVYIYREVRDESEDPGVWEENFKSHQDNKPYGPTAVAMDFTFHGAQVAYGLPEHADSHALRTTTKGDPYRFYNLDVFEYELKSEMALYASIPLLIAHSPRQTSGVFWLNPSETWVDIVTGNSNVVSSIVNFVSGGPEPQVESHFMSESGNIDVFFLLGPKPQDVFFQYSKLTGTAPIPPYFSLGFHQCRWNYIDEADVDNVHKGFDEHDMPMDVMWLDIEHTDNKKYFTWDPFKFPTPVEMQQNLTAKGRKLVAIVDPHIKRDPGYFLHNDATNNGYYVKNKDNSDYEGWCWSGSSSYLDFLNPAVQDYYSSRYKLSNYQGSTENLFIWNDMNEPSVFNGPEITMPKDNVHYGGWEHREVHNIYGLLQVVGTYNGLVHRSDIAEIENTQRPFILTRSAFSGSQRYAAIWTGDNAAEWSHLAASLSMCLSLAVGGMSFCGADVAGFFNNPDRELFVRWYQAAAFLPFFRAHAHIDTKRREPWLFDDEVTRLVRDALRTRYSYLPLWYTLFYGNNATGAPVIRPMWVEFPADTDGLTLDDQLLVGDSLLVRPVTEAGASQVSVYFPGDKTIWYDVESYQLYNHGKTTVPVTFSKIPVFQRGGSIVPKKERVRRSSQLMHNDPYTLIVALDSDGKAEGYLYIDDGYTHRYIYRRDSSVYIHFRFADGKLSSNLVGDTRYSTPCWLERVVILGMKPGPYKAIAFSCK</sequence>
<accession>A0ABD0YD26</accession>
<keyword evidence="7" id="KW-0325">Glycoprotein</keyword>
<dbReference type="FunFam" id="3.20.20.80:FF:000039">
    <property type="entry name" value="Glucosidase, alpha neutral C"/>
    <property type="match status" value="1"/>
</dbReference>
<evidence type="ECO:0000256" key="1">
    <source>
        <dbReference type="ARBA" id="ARBA00004240"/>
    </source>
</evidence>
<proteinExistence type="inferred from homology"/>
<evidence type="ECO:0000256" key="7">
    <source>
        <dbReference type="ARBA" id="ARBA00023180"/>
    </source>
</evidence>
<dbReference type="PANTHER" id="PTHR22762">
    <property type="entry name" value="ALPHA-GLUCOSIDASE"/>
    <property type="match status" value="1"/>
</dbReference>
<dbReference type="Pfam" id="PF21365">
    <property type="entry name" value="Glyco_hydro_31_3rd"/>
    <property type="match status" value="1"/>
</dbReference>
<evidence type="ECO:0000256" key="3">
    <source>
        <dbReference type="ARBA" id="ARBA00007806"/>
    </source>
</evidence>
<dbReference type="CDD" id="cd14752">
    <property type="entry name" value="GH31_N"/>
    <property type="match status" value="1"/>
</dbReference>
<organism evidence="14 15">
    <name type="scientific">Ranatra chinensis</name>
    <dbReference type="NCBI Taxonomy" id="642074"/>
    <lineage>
        <taxon>Eukaryota</taxon>
        <taxon>Metazoa</taxon>
        <taxon>Ecdysozoa</taxon>
        <taxon>Arthropoda</taxon>
        <taxon>Hexapoda</taxon>
        <taxon>Insecta</taxon>
        <taxon>Pterygota</taxon>
        <taxon>Neoptera</taxon>
        <taxon>Paraneoptera</taxon>
        <taxon>Hemiptera</taxon>
        <taxon>Heteroptera</taxon>
        <taxon>Panheteroptera</taxon>
        <taxon>Nepomorpha</taxon>
        <taxon>Nepidae</taxon>
        <taxon>Ranatrinae</taxon>
        <taxon>Ranatra</taxon>
    </lineage>
</organism>
<feature type="domain" description="Glycosyl hydrolase family 31 C-terminal" evidence="13">
    <location>
        <begin position="657"/>
        <end position="744"/>
    </location>
</feature>
<dbReference type="SUPFAM" id="SSF51011">
    <property type="entry name" value="Glycosyl hydrolase domain"/>
    <property type="match status" value="1"/>
</dbReference>
<dbReference type="SUPFAM" id="SSF51445">
    <property type="entry name" value="(Trans)glycosidases"/>
    <property type="match status" value="1"/>
</dbReference>
<dbReference type="InterPro" id="IPR017853">
    <property type="entry name" value="GH"/>
</dbReference>
<keyword evidence="4" id="KW-0732">Signal</keyword>
<evidence type="ECO:0000259" key="12">
    <source>
        <dbReference type="Pfam" id="PF13802"/>
    </source>
</evidence>
<evidence type="ECO:0000256" key="4">
    <source>
        <dbReference type="ARBA" id="ARBA00022729"/>
    </source>
</evidence>